<keyword evidence="1" id="KW-1185">Reference proteome</keyword>
<name>A0A915ITX5_ROMCU</name>
<dbReference type="Proteomes" id="UP000887565">
    <property type="component" value="Unplaced"/>
</dbReference>
<reference evidence="2" key="1">
    <citation type="submission" date="2022-11" db="UniProtKB">
        <authorList>
            <consortium name="WormBaseParasite"/>
        </authorList>
    </citation>
    <scope>IDENTIFICATION</scope>
</reference>
<dbReference type="WBParaSite" id="nRc.2.0.1.t17301-RA">
    <property type="protein sequence ID" value="nRc.2.0.1.t17301-RA"/>
    <property type="gene ID" value="nRc.2.0.1.g17301"/>
</dbReference>
<protein>
    <submittedName>
        <fullName evidence="2">Uncharacterized protein</fullName>
    </submittedName>
</protein>
<organism evidence="1 2">
    <name type="scientific">Romanomermis culicivorax</name>
    <name type="common">Nematode worm</name>
    <dbReference type="NCBI Taxonomy" id="13658"/>
    <lineage>
        <taxon>Eukaryota</taxon>
        <taxon>Metazoa</taxon>
        <taxon>Ecdysozoa</taxon>
        <taxon>Nematoda</taxon>
        <taxon>Enoplea</taxon>
        <taxon>Dorylaimia</taxon>
        <taxon>Mermithida</taxon>
        <taxon>Mermithoidea</taxon>
        <taxon>Mermithidae</taxon>
        <taxon>Romanomermis</taxon>
    </lineage>
</organism>
<evidence type="ECO:0000313" key="2">
    <source>
        <dbReference type="WBParaSite" id="nRc.2.0.1.t17301-RA"/>
    </source>
</evidence>
<accession>A0A915ITX5</accession>
<evidence type="ECO:0000313" key="1">
    <source>
        <dbReference type="Proteomes" id="UP000887565"/>
    </source>
</evidence>
<sequence>MKQYPLSGQDTTTNRWKSAALSILKNRKKITTGNYNNNPQRHRFQERPTSIGSAHQFCRFDDQDFICHACGTDADQSNDSAAVT</sequence>
<proteinExistence type="predicted"/>
<dbReference type="AlphaFoldDB" id="A0A915ITX5"/>